<dbReference type="Proteomes" id="UP000263900">
    <property type="component" value="Chromosome"/>
</dbReference>
<protein>
    <submittedName>
        <fullName evidence="2">Uncharacterized protein</fullName>
    </submittedName>
</protein>
<feature type="signal peptide" evidence="1">
    <location>
        <begin position="1"/>
        <end position="19"/>
    </location>
</feature>
<evidence type="ECO:0000256" key="1">
    <source>
        <dbReference type="SAM" id="SignalP"/>
    </source>
</evidence>
<dbReference type="EMBL" id="CP032157">
    <property type="protein sequence ID" value="AXY75022.1"/>
    <property type="molecule type" value="Genomic_DNA"/>
</dbReference>
<evidence type="ECO:0000313" key="2">
    <source>
        <dbReference type="EMBL" id="AXY75022.1"/>
    </source>
</evidence>
<keyword evidence="3" id="KW-1185">Reference proteome</keyword>
<gene>
    <name evidence="2" type="ORF">D3H65_13975</name>
</gene>
<dbReference type="RefSeq" id="WP_119050904.1">
    <property type="nucleotide sequence ID" value="NZ_CP032157.1"/>
</dbReference>
<proteinExistence type="predicted"/>
<sequence length="161" mass="17765">MKTICLALACLAFSTMSMAQLKAKVLCPAFDVDILEGKVNGYKATVGIGELKNKFPCFTSATNDSAKCGEAIYYKDKDISFYTGRDYIEIGEKFKGKISMPLIGASRGSLFKYLGNPLMKDDTWDAFQTSYGTLVLHYNKAKKVRLIQFSTKGTSTLSLCE</sequence>
<name>A0A3B7MKM2_9BACT</name>
<accession>A0A3B7MKM2</accession>
<organism evidence="2 3">
    <name type="scientific">Paraflavitalea soli</name>
    <dbReference type="NCBI Taxonomy" id="2315862"/>
    <lineage>
        <taxon>Bacteria</taxon>
        <taxon>Pseudomonadati</taxon>
        <taxon>Bacteroidota</taxon>
        <taxon>Chitinophagia</taxon>
        <taxon>Chitinophagales</taxon>
        <taxon>Chitinophagaceae</taxon>
        <taxon>Paraflavitalea</taxon>
    </lineage>
</organism>
<feature type="chain" id="PRO_5017743088" evidence="1">
    <location>
        <begin position="20"/>
        <end position="161"/>
    </location>
</feature>
<reference evidence="2 3" key="1">
    <citation type="submission" date="2018-09" db="EMBL/GenBank/DDBJ databases">
        <title>Genome sequencing of strain 6GH32-13.</title>
        <authorList>
            <person name="Weon H.-Y."/>
            <person name="Heo J."/>
            <person name="Kwon S.-W."/>
        </authorList>
    </citation>
    <scope>NUCLEOTIDE SEQUENCE [LARGE SCALE GENOMIC DNA]</scope>
    <source>
        <strain evidence="2 3">5GH32-13</strain>
    </source>
</reference>
<keyword evidence="1" id="KW-0732">Signal</keyword>
<dbReference type="AlphaFoldDB" id="A0A3B7MKM2"/>
<dbReference type="KEGG" id="pseg:D3H65_13975"/>
<evidence type="ECO:0000313" key="3">
    <source>
        <dbReference type="Proteomes" id="UP000263900"/>
    </source>
</evidence>
<dbReference type="OrthoDB" id="661790at2"/>